<reference evidence="2 3" key="1">
    <citation type="submission" date="2024-10" db="EMBL/GenBank/DDBJ databases">
        <title>The Natural Products Discovery Center: Release of the First 8490 Sequenced Strains for Exploring Actinobacteria Biosynthetic Diversity.</title>
        <authorList>
            <person name="Kalkreuter E."/>
            <person name="Kautsar S.A."/>
            <person name="Yang D."/>
            <person name="Bader C.D."/>
            <person name="Teijaro C.N."/>
            <person name="Fluegel L."/>
            <person name="Davis C.M."/>
            <person name="Simpson J.R."/>
            <person name="Lauterbach L."/>
            <person name="Steele A.D."/>
            <person name="Gui C."/>
            <person name="Meng S."/>
            <person name="Li G."/>
            <person name="Viehrig K."/>
            <person name="Ye F."/>
            <person name="Su P."/>
            <person name="Kiefer A.F."/>
            <person name="Nichols A."/>
            <person name="Cepeda A.J."/>
            <person name="Yan W."/>
            <person name="Fan B."/>
            <person name="Jiang Y."/>
            <person name="Adhikari A."/>
            <person name="Zheng C.-J."/>
            <person name="Schuster L."/>
            <person name="Cowan T.M."/>
            <person name="Smanski M.J."/>
            <person name="Chevrette M.G."/>
            <person name="De Carvalho L.P.S."/>
            <person name="Shen B."/>
        </authorList>
    </citation>
    <scope>NUCLEOTIDE SEQUENCE [LARGE SCALE GENOMIC DNA]</scope>
    <source>
        <strain evidence="2 3">NPDC049639</strain>
    </source>
</reference>
<dbReference type="InterPro" id="IPR011234">
    <property type="entry name" value="Fumarylacetoacetase-like_C"/>
</dbReference>
<evidence type="ECO:0000259" key="1">
    <source>
        <dbReference type="Pfam" id="PF01557"/>
    </source>
</evidence>
<keyword evidence="2" id="KW-0378">Hydrolase</keyword>
<dbReference type="EMBL" id="JBITLV010000001">
    <property type="protein sequence ID" value="MFI7586175.1"/>
    <property type="molecule type" value="Genomic_DNA"/>
</dbReference>
<dbReference type="Proteomes" id="UP001612915">
    <property type="component" value="Unassembled WGS sequence"/>
</dbReference>
<organism evidence="2 3">
    <name type="scientific">Spongisporangium articulatum</name>
    <dbReference type="NCBI Taxonomy" id="3362603"/>
    <lineage>
        <taxon>Bacteria</taxon>
        <taxon>Bacillati</taxon>
        <taxon>Actinomycetota</taxon>
        <taxon>Actinomycetes</taxon>
        <taxon>Kineosporiales</taxon>
        <taxon>Kineosporiaceae</taxon>
        <taxon>Spongisporangium</taxon>
    </lineage>
</organism>
<keyword evidence="3" id="KW-1185">Reference proteome</keyword>
<comment type="caution">
    <text evidence="2">The sequence shown here is derived from an EMBL/GenBank/DDBJ whole genome shotgun (WGS) entry which is preliminary data.</text>
</comment>
<dbReference type="Pfam" id="PF01557">
    <property type="entry name" value="FAA_hydrolase"/>
    <property type="match status" value="1"/>
</dbReference>
<dbReference type="RefSeq" id="WP_398275362.1">
    <property type="nucleotide sequence ID" value="NZ_JBITLV010000001.1"/>
</dbReference>
<dbReference type="SUPFAM" id="SSF56529">
    <property type="entry name" value="FAH"/>
    <property type="match status" value="1"/>
</dbReference>
<name>A0ABW8AIH9_9ACTN</name>
<protein>
    <submittedName>
        <fullName evidence="2">Fumarylacetoacetate hydrolase family protein</fullName>
    </submittedName>
</protein>
<evidence type="ECO:0000313" key="3">
    <source>
        <dbReference type="Proteomes" id="UP001612915"/>
    </source>
</evidence>
<feature type="domain" description="Fumarylacetoacetase-like C-terminal" evidence="1">
    <location>
        <begin position="2"/>
        <end position="67"/>
    </location>
</feature>
<dbReference type="InterPro" id="IPR036663">
    <property type="entry name" value="Fumarylacetoacetase_C_sf"/>
</dbReference>
<dbReference type="Gene3D" id="3.90.850.10">
    <property type="entry name" value="Fumarylacetoacetase-like, C-terminal domain"/>
    <property type="match status" value="1"/>
</dbReference>
<sequence length="68" mass="7217">MSGFVLYNDFTARDEQWKQTRQGVFGSTGTAKSSASALGTEVVTPDEVLPYLATSSGLEGTVTVNGER</sequence>
<proteinExistence type="predicted"/>
<gene>
    <name evidence="2" type="ORF">ACIB24_03775</name>
</gene>
<dbReference type="GO" id="GO:0016787">
    <property type="term" value="F:hydrolase activity"/>
    <property type="evidence" value="ECO:0007669"/>
    <property type="project" value="UniProtKB-KW"/>
</dbReference>
<evidence type="ECO:0000313" key="2">
    <source>
        <dbReference type="EMBL" id="MFI7586175.1"/>
    </source>
</evidence>
<accession>A0ABW8AIH9</accession>